<dbReference type="Gene3D" id="2.20.100.10">
    <property type="entry name" value="Thrombospondin type-1 (TSP1) repeat"/>
    <property type="match status" value="8"/>
</dbReference>
<accession>A0A8C4TQ42</accession>
<dbReference type="InterPro" id="IPR010909">
    <property type="entry name" value="PLAC"/>
</dbReference>
<feature type="disulfide bond" evidence="18">
    <location>
        <begin position="523"/>
        <end position="561"/>
    </location>
</feature>
<feature type="compositionally biased region" description="Basic and acidic residues" evidence="20">
    <location>
        <begin position="186"/>
        <end position="197"/>
    </location>
</feature>
<dbReference type="GO" id="GO:0030198">
    <property type="term" value="P:extracellular matrix organization"/>
    <property type="evidence" value="ECO:0007669"/>
    <property type="project" value="InterPro"/>
</dbReference>
<keyword evidence="14" id="KW-0325">Glycoprotein</keyword>
<keyword evidence="10 17" id="KW-0862">Zinc</keyword>
<dbReference type="FunFam" id="2.20.100.10:FF:000005">
    <property type="entry name" value="ADAM metallopeptidase with thrombospondin type 1 motif 9"/>
    <property type="match status" value="3"/>
</dbReference>
<feature type="region of interest" description="Disordered" evidence="20">
    <location>
        <begin position="1095"/>
        <end position="1147"/>
    </location>
</feature>
<feature type="binding site" evidence="17">
    <location>
        <position position="416"/>
    </location>
    <ligand>
        <name>Ca(2+)</name>
        <dbReference type="ChEBI" id="CHEBI:29108"/>
        <label>1</label>
    </ligand>
</feature>
<feature type="compositionally biased region" description="Basic and acidic residues" evidence="20">
    <location>
        <begin position="1115"/>
        <end position="1134"/>
    </location>
</feature>
<evidence type="ECO:0000256" key="1">
    <source>
        <dbReference type="ARBA" id="ARBA00004498"/>
    </source>
</evidence>
<dbReference type="InterPro" id="IPR024079">
    <property type="entry name" value="MetalloPept_cat_dom_sf"/>
</dbReference>
<sequence>MLSRSLSCKVGWSKDFDQFEVVYPIQVDEIGQTISESWSPSLVRGIHKRDLSSAHISEHIYYKVVHRRQELLFNLTVNHNLLAPGFISERRHGSLAGAKIWKHNRNSCHFIGDVLDQASQRGRAAISACGGLTGVFQLSGEDFFIEPLEEAESSSEERKPHMIFRRHVTERPDSKATPVRGPCGVRGEEERKREKWQQRHQRPRRIRQRSISKEKWVESLVVADRKMVEYHGSENVENYVLTVMNMVNVYLYLRNDHILLSVFVIYLFSQDDLKITHHADNTLSSFCKWQKDINMKGDIHPIHHDVAILLTRKDICAAMNRPCETLGLSHVAGMCQPHRSCNINEDTGLPVAFTIAHELGHSFGIQHDGTNNDCEPIGKRPFIMSPQLLYGAAPPIWSRCSREYITRFFDRGWGLCLDEPPAQDTIELEFVPPGVIYDASHQCRLQYGSDSIFCDDMDNVCNTLWCTVHNTCHSKLDAAVDGTKCGPHKWCIDGECLSRSYPPERINGGWASWSQWSPCTRSCGAGVSIAERQCTNPIPKYGGKYCLGERKRYKICNTRPCTSEKPSFRQLQCEYFNNLPYKGKLYKWVPVKNRINPCELHCRPADEYFSEKMLDAVVDGTRCYEGSISRDMCINGICKNIGCDYEIDSNAVEDRCGVCHGNGSTCETVTKTFEESEGLGYVDVGVIPEGAREIRIEEVAEAGNFLALRSSDPDKYFLNGDWTIQWNGDYKVAGTTFTYERNGNLENLTSPGPTLEPVWIQLLFQETNPGVRYEYTIHREPDSENDLPLQDFSWQYSPWTKCSVTCGTGVQRQIVHCMERTEGIVEEHYCEPATRPDDQQASCNEEPCPARWWVGEWQKCSATCGDSGTTIRTVLCIQSVGLDEQRALQLSECKHLEKPVTVAPCNRDRSCPEWSVGSWTECSVTCGDGVQRRPVSCNNGVEVECDPTQKPPSEMPCSLQRCLKRLKVFGTEWVGSGASSKEHFNEIDLNSKIENHLSRPGHGVSTEQRPEMSGDLSNDIEVNFPLYGRTGPSDHKSGTNVFVDDFYYDYNFINFHEDLSYDPLSEPEEPREDILTNNQSKDPTLVISEPNIKTTVTSVSRVSPSEQTPATDLSQKSKDRDLSGFQEHDKHVQEDLNNLGEKDTDEEDEKTFYEENQFLQADNLKETTNSERILLQSEDWATTTSVTKPATPSPTWFHLYNMLTTNDVQSSTEMTLYLVSRERTSAFTELPDPSQYNLLEEALPTSSQASEVTDGPLSSPSHSWVEIDSNEIIIPSGVMGPTENNNPVTTPMPQDLPSTPLEFPEVNVTAFWRTGNWSTCSTTCGLGAIWRTVECGTGSDADCDVSKKPAPARRCYLRPCSMWHMGNWSKCSSNCGGGLKTREVHCVDTREQRLLRPFHCQAIEHKPPTSTACKTEPCLEWYSSSWSECSEVCGRGQQERFVTCPEFGRCSENNQPNITRSCNTHPCTKWVMGSWGQCSATCGGGLQRRLVKCLNTKTGETEEDSDKCSHDPWPENTQKCNTQECNNMEPKPCRRDRLTLGFCQTLKLLGRCKLPTVKEQCCQSCQAPGHGVRERGDERVTRR</sequence>
<dbReference type="GO" id="GO:0031012">
    <property type="term" value="C:extracellular matrix"/>
    <property type="evidence" value="ECO:0007669"/>
    <property type="project" value="TreeGrafter"/>
</dbReference>
<gene>
    <name evidence="23" type="primary">ADAMTS7</name>
    <name evidence="23" type="synonym">LOC114667294</name>
</gene>
<dbReference type="InterPro" id="IPR050439">
    <property type="entry name" value="ADAMTS_ADAMTS-like"/>
</dbReference>
<feature type="binding site" evidence="17">
    <location>
        <position position="298"/>
    </location>
    <ligand>
        <name>Ca(2+)</name>
        <dbReference type="ChEBI" id="CHEBI:29108"/>
        <label>2</label>
    </ligand>
</feature>
<dbReference type="InterPro" id="IPR010294">
    <property type="entry name" value="ADAMTS_spacer1"/>
</dbReference>
<reference evidence="23" key="2">
    <citation type="submission" date="2025-08" db="UniProtKB">
        <authorList>
            <consortium name="Ensembl"/>
        </authorList>
    </citation>
    <scope>IDENTIFICATION</scope>
</reference>
<feature type="disulfide bond" evidence="18">
    <location>
        <begin position="461"/>
        <end position="491"/>
    </location>
</feature>
<evidence type="ECO:0000256" key="16">
    <source>
        <dbReference type="PIRSR" id="PIRSR613273-1"/>
    </source>
</evidence>
<feature type="binding site" evidence="17">
    <location>
        <position position="305"/>
    </location>
    <ligand>
        <name>Ca(2+)</name>
        <dbReference type="ChEBI" id="CHEBI:29108"/>
        <label>1</label>
    </ligand>
</feature>
<keyword evidence="6 17" id="KW-0479">Metal-binding</keyword>
<feature type="binding site" evidence="17">
    <location>
        <position position="298"/>
    </location>
    <ligand>
        <name>Ca(2+)</name>
        <dbReference type="ChEBI" id="CHEBI:29108"/>
        <label>1</label>
    </ligand>
</feature>
<feature type="active site" evidence="16 19">
    <location>
        <position position="358"/>
    </location>
</feature>
<keyword evidence="24" id="KW-1185">Reference proteome</keyword>
<dbReference type="CDD" id="cd04273">
    <property type="entry name" value="ZnMc_ADAMTS_like"/>
    <property type="match status" value="1"/>
</dbReference>
<evidence type="ECO:0000256" key="6">
    <source>
        <dbReference type="ARBA" id="ARBA00022723"/>
    </source>
</evidence>
<evidence type="ECO:0000256" key="13">
    <source>
        <dbReference type="ARBA" id="ARBA00023157"/>
    </source>
</evidence>
<evidence type="ECO:0000256" key="14">
    <source>
        <dbReference type="ARBA" id="ARBA00023180"/>
    </source>
</evidence>
<evidence type="ECO:0000313" key="24">
    <source>
        <dbReference type="Proteomes" id="UP000694620"/>
    </source>
</evidence>
<evidence type="ECO:0000256" key="12">
    <source>
        <dbReference type="ARBA" id="ARBA00023145"/>
    </source>
</evidence>
<comment type="caution">
    <text evidence="19">Lacks conserved residue(s) required for the propagation of feature annotation.</text>
</comment>
<evidence type="ECO:0000256" key="15">
    <source>
        <dbReference type="ARBA" id="ARBA00062682"/>
    </source>
</evidence>
<reference evidence="23" key="3">
    <citation type="submission" date="2025-09" db="UniProtKB">
        <authorList>
            <consortium name="Ensembl"/>
        </authorList>
    </citation>
    <scope>IDENTIFICATION</scope>
</reference>
<feature type="binding site" description="in inhibited form" evidence="17">
    <location>
        <position position="183"/>
    </location>
    <ligand>
        <name>Zn(2+)</name>
        <dbReference type="ChEBI" id="CHEBI:29105"/>
        <note>catalytic</note>
    </ligand>
</feature>
<keyword evidence="9" id="KW-0378">Hydrolase</keyword>
<feature type="disulfide bond" evidence="18">
    <location>
        <begin position="443"/>
        <end position="466"/>
    </location>
</feature>
<dbReference type="InterPro" id="IPR000884">
    <property type="entry name" value="TSP1_rpt"/>
</dbReference>
<reference evidence="23" key="1">
    <citation type="submission" date="2021-06" db="EMBL/GenBank/DDBJ databases">
        <authorList>
            <consortium name="Wellcome Sanger Institute Data Sharing"/>
        </authorList>
    </citation>
    <scope>NUCLEOTIDE SEQUENCE [LARGE SCALE GENOMIC DNA]</scope>
</reference>
<evidence type="ECO:0000256" key="7">
    <source>
        <dbReference type="ARBA" id="ARBA00022729"/>
    </source>
</evidence>
<evidence type="ECO:0000256" key="20">
    <source>
        <dbReference type="SAM" id="MobiDB-lite"/>
    </source>
</evidence>
<evidence type="ECO:0000259" key="21">
    <source>
        <dbReference type="PROSITE" id="PS50215"/>
    </source>
</evidence>
<dbReference type="Gene3D" id="3.40.390.10">
    <property type="entry name" value="Collagenase (Catalytic Domain)"/>
    <property type="match status" value="1"/>
</dbReference>
<dbReference type="Gene3D" id="3.40.1620.60">
    <property type="match status" value="1"/>
</dbReference>
<evidence type="ECO:0000313" key="23">
    <source>
        <dbReference type="Ensembl" id="ENSECRP00000033848.1"/>
    </source>
</evidence>
<feature type="disulfide bond" evidence="18">
    <location>
        <begin position="485"/>
        <end position="496"/>
    </location>
</feature>
<feature type="disulfide bond" evidence="18">
    <location>
        <begin position="534"/>
        <end position="546"/>
    </location>
</feature>
<dbReference type="FunFam" id="3.40.390.10:FF:000001">
    <property type="entry name" value="A disintegrin and metalloproteinase with thrombospondin motifs 1"/>
    <property type="match status" value="1"/>
</dbReference>
<dbReference type="FunFam" id="2.20.100.10:FF:000006">
    <property type="entry name" value="A disintegrin and metalloproteinase with thrombospondin motifs 1"/>
    <property type="match status" value="1"/>
</dbReference>
<dbReference type="Proteomes" id="UP000694620">
    <property type="component" value="Chromosome 17"/>
</dbReference>
<dbReference type="PROSITE" id="PS50215">
    <property type="entry name" value="ADAM_MEPRO"/>
    <property type="match status" value="1"/>
</dbReference>
<feature type="disulfide bond" evidence="18">
    <location>
        <begin position="316"/>
        <end position="323"/>
    </location>
</feature>
<evidence type="ECO:0000256" key="11">
    <source>
        <dbReference type="ARBA" id="ARBA00023049"/>
    </source>
</evidence>
<feature type="disulfide bond" evidence="18">
    <location>
        <begin position="335"/>
        <end position="416"/>
    </location>
</feature>
<dbReference type="PANTHER" id="PTHR13723:SF142">
    <property type="entry name" value="A DISINTEGRIN AND METALLOPROTEINASE WITH THROMBOSPONDIN MOTIFS 7"/>
    <property type="match status" value="1"/>
</dbReference>
<feature type="region of interest" description="Disordered" evidence="20">
    <location>
        <begin position="173"/>
        <end position="204"/>
    </location>
</feature>
<feature type="domain" description="PLAC" evidence="22">
    <location>
        <begin position="1529"/>
        <end position="1569"/>
    </location>
</feature>
<keyword evidence="4" id="KW-0645">Protease</keyword>
<dbReference type="InterPro" id="IPR041645">
    <property type="entry name" value="ADAMTS_CR_2"/>
</dbReference>
<dbReference type="Gene3D" id="2.60.120.830">
    <property type="match status" value="1"/>
</dbReference>
<keyword evidence="8" id="KW-0677">Repeat</keyword>
<dbReference type="InterPro" id="IPR045371">
    <property type="entry name" value="ADAMTS_CR_3"/>
</dbReference>
<dbReference type="PROSITE" id="PS50900">
    <property type="entry name" value="PLAC"/>
    <property type="match status" value="1"/>
</dbReference>
<feature type="disulfide bond" evidence="18">
    <location>
        <begin position="287"/>
        <end position="341"/>
    </location>
</feature>
<dbReference type="InterPro" id="IPR002870">
    <property type="entry name" value="Peptidase_M12B_N"/>
</dbReference>
<dbReference type="FunFam" id="2.60.120.830:FF:000001">
    <property type="entry name" value="A disintegrin and metalloproteinase with thrombospondin motifs 1"/>
    <property type="match status" value="1"/>
</dbReference>
<dbReference type="Pfam" id="PF01562">
    <property type="entry name" value="Pep_M12B_propep"/>
    <property type="match status" value="1"/>
</dbReference>
<keyword evidence="7" id="KW-0732">Signal</keyword>
<feature type="binding site" evidence="17 19">
    <location>
        <position position="361"/>
    </location>
    <ligand>
        <name>Zn(2+)</name>
        <dbReference type="ChEBI" id="CHEBI:29105"/>
        <note>catalytic</note>
    </ligand>
</feature>
<dbReference type="GO" id="GO:0006508">
    <property type="term" value="P:proteolysis"/>
    <property type="evidence" value="ECO:0007669"/>
    <property type="project" value="UniProtKB-KW"/>
</dbReference>
<feature type="compositionally biased region" description="Polar residues" evidence="20">
    <location>
        <begin position="1104"/>
        <end position="1114"/>
    </location>
</feature>
<evidence type="ECO:0000256" key="4">
    <source>
        <dbReference type="ARBA" id="ARBA00022670"/>
    </source>
</evidence>
<dbReference type="SUPFAM" id="SSF82895">
    <property type="entry name" value="TSP-1 type 1 repeat"/>
    <property type="match status" value="8"/>
</dbReference>
<evidence type="ECO:0000256" key="18">
    <source>
        <dbReference type="PIRSR" id="PIRSR613273-3"/>
    </source>
</evidence>
<dbReference type="GeneTree" id="ENSGT00940000159819"/>
<feature type="disulfide bond" evidence="18">
    <location>
        <begin position="454"/>
        <end position="472"/>
    </location>
</feature>
<feature type="binding site" evidence="17">
    <location>
        <position position="218"/>
    </location>
    <ligand>
        <name>Ca(2+)</name>
        <dbReference type="ChEBI" id="CHEBI:29108"/>
        <label>2</label>
    </ligand>
</feature>
<name>A0A8C4TQ42_ERPCA</name>
<dbReference type="FunFam" id="3.40.1620.60:FF:000004">
    <property type="entry name" value="A disintegrin and metalloproteinase with thrombospondin motifs 12"/>
    <property type="match status" value="1"/>
</dbReference>
<feature type="binding site" evidence="17">
    <location>
        <position position="218"/>
    </location>
    <ligand>
        <name>Ca(2+)</name>
        <dbReference type="ChEBI" id="CHEBI:29108"/>
        <label>1</label>
    </ligand>
</feature>
<dbReference type="SUPFAM" id="SSF55486">
    <property type="entry name" value="Metalloproteases ('zincins'), catalytic domain"/>
    <property type="match status" value="1"/>
</dbReference>
<keyword evidence="12" id="KW-0865">Zymogen</keyword>
<evidence type="ECO:0000256" key="8">
    <source>
        <dbReference type="ARBA" id="ARBA00022737"/>
    </source>
</evidence>
<dbReference type="GO" id="GO:0004222">
    <property type="term" value="F:metalloendopeptidase activity"/>
    <property type="evidence" value="ECO:0007669"/>
    <property type="project" value="InterPro"/>
</dbReference>
<keyword evidence="17" id="KW-0106">Calcium</keyword>
<dbReference type="SMART" id="SM00209">
    <property type="entry name" value="TSP1"/>
    <property type="match status" value="8"/>
</dbReference>
<dbReference type="Pfam" id="PF19030">
    <property type="entry name" value="TSP1_ADAMTS"/>
    <property type="match status" value="7"/>
</dbReference>
<evidence type="ECO:0000256" key="10">
    <source>
        <dbReference type="ARBA" id="ARBA00022833"/>
    </source>
</evidence>
<dbReference type="Pfam" id="PF17771">
    <property type="entry name" value="ADAMTS_CR_2"/>
    <property type="match status" value="1"/>
</dbReference>
<dbReference type="Pfam" id="PF01421">
    <property type="entry name" value="Reprolysin"/>
    <property type="match status" value="1"/>
</dbReference>
<keyword evidence="11" id="KW-0482">Metalloprotease</keyword>
<feature type="region of interest" description="Disordered" evidence="20">
    <location>
        <begin position="995"/>
        <end position="1015"/>
    </location>
</feature>
<keyword evidence="3" id="KW-0272">Extracellular matrix</keyword>
<dbReference type="Pfam" id="PF05986">
    <property type="entry name" value="ADAMTS_spacer1"/>
    <property type="match status" value="1"/>
</dbReference>
<dbReference type="InterPro" id="IPR036383">
    <property type="entry name" value="TSP1_rpt_sf"/>
</dbReference>
<comment type="cofactor">
    <cofactor evidence="17">
        <name>Zn(2+)</name>
        <dbReference type="ChEBI" id="CHEBI:29105"/>
    </cofactor>
    <text evidence="17">Binds 1 zinc ion per subunit.</text>
</comment>
<feature type="binding site" evidence="17 19">
    <location>
        <position position="367"/>
    </location>
    <ligand>
        <name>Zn(2+)</name>
        <dbReference type="ChEBI" id="CHEBI:29105"/>
        <note>catalytic</note>
    </ligand>
</feature>
<dbReference type="GO" id="GO:0046872">
    <property type="term" value="F:metal ion binding"/>
    <property type="evidence" value="ECO:0007669"/>
    <property type="project" value="UniProtKB-KW"/>
</dbReference>
<feature type="binding site" evidence="17 19">
    <location>
        <position position="357"/>
    </location>
    <ligand>
        <name>Zn(2+)</name>
        <dbReference type="ChEBI" id="CHEBI:29105"/>
        <note>catalytic</note>
    </ligand>
</feature>
<evidence type="ECO:0000256" key="19">
    <source>
        <dbReference type="PROSITE-ProRule" id="PRU00276"/>
    </source>
</evidence>
<evidence type="ECO:0000256" key="2">
    <source>
        <dbReference type="ARBA" id="ARBA00022525"/>
    </source>
</evidence>
<dbReference type="PROSITE" id="PS50092">
    <property type="entry name" value="TSP1"/>
    <property type="match status" value="8"/>
</dbReference>
<keyword evidence="5" id="KW-0165">Cleavage on pair of basic residues</keyword>
<evidence type="ECO:0000256" key="3">
    <source>
        <dbReference type="ARBA" id="ARBA00022530"/>
    </source>
</evidence>
<evidence type="ECO:0000256" key="9">
    <source>
        <dbReference type="ARBA" id="ARBA00022801"/>
    </source>
</evidence>
<proteinExistence type="predicted"/>
<evidence type="ECO:0000256" key="5">
    <source>
        <dbReference type="ARBA" id="ARBA00022685"/>
    </source>
</evidence>
<dbReference type="Ensembl" id="ENSECRT00000034581.1">
    <property type="protein sequence ID" value="ENSECRP00000033848.1"/>
    <property type="gene ID" value="ENSECRG00000022884.1"/>
</dbReference>
<comment type="subunit">
    <text evidence="15">Interacts with COMP.</text>
</comment>
<dbReference type="Pfam" id="PF19236">
    <property type="entry name" value="ADAMTS_CR_3"/>
    <property type="match status" value="1"/>
</dbReference>
<comment type="subcellular location">
    <subcellularLocation>
        <location evidence="1">Secreted</location>
        <location evidence="1">Extracellular space</location>
        <location evidence="1">Extracellular matrix</location>
    </subcellularLocation>
</comment>
<evidence type="ECO:0000256" key="17">
    <source>
        <dbReference type="PIRSR" id="PIRSR613273-2"/>
    </source>
</evidence>
<evidence type="ECO:0000259" key="22">
    <source>
        <dbReference type="PROSITE" id="PS50900"/>
    </source>
</evidence>
<feature type="domain" description="Peptidase M12B" evidence="21">
    <location>
        <begin position="215"/>
        <end position="421"/>
    </location>
</feature>
<protein>
    <submittedName>
        <fullName evidence="23">ADAM metallopeptidase with thrombospondin type 1 motif 7</fullName>
    </submittedName>
</protein>
<dbReference type="InterPro" id="IPR001590">
    <property type="entry name" value="Peptidase_M12B"/>
</dbReference>
<dbReference type="PRINTS" id="PR01857">
    <property type="entry name" value="ADAMTSFAMILY"/>
</dbReference>
<dbReference type="InterPro" id="IPR013273">
    <property type="entry name" value="ADAMTS/ADAMTS-like"/>
</dbReference>
<feature type="disulfide bond" evidence="18">
    <location>
        <begin position="519"/>
        <end position="556"/>
    </location>
</feature>
<feature type="disulfide bond" evidence="18">
    <location>
        <begin position="374"/>
        <end position="400"/>
    </location>
</feature>
<keyword evidence="13 18" id="KW-1015">Disulfide bond</keyword>
<keyword evidence="2" id="KW-0964">Secreted</keyword>
<organism evidence="23 24">
    <name type="scientific">Erpetoichthys calabaricus</name>
    <name type="common">Rope fish</name>
    <name type="synonym">Calamoichthys calabaricus</name>
    <dbReference type="NCBI Taxonomy" id="27687"/>
    <lineage>
        <taxon>Eukaryota</taxon>
        <taxon>Metazoa</taxon>
        <taxon>Chordata</taxon>
        <taxon>Craniata</taxon>
        <taxon>Vertebrata</taxon>
        <taxon>Euteleostomi</taxon>
        <taxon>Actinopterygii</taxon>
        <taxon>Polypteriformes</taxon>
        <taxon>Polypteridae</taxon>
        <taxon>Erpetoichthys</taxon>
    </lineage>
</organism>
<dbReference type="PANTHER" id="PTHR13723">
    <property type="entry name" value="ADAMTS A DISINTEGRIN AND METALLOPROTEASE WITH THROMBOSPONDIN MOTIFS PROTEASE"/>
    <property type="match status" value="1"/>
</dbReference>
<dbReference type="Pfam" id="PF00090">
    <property type="entry name" value="TSP_1"/>
    <property type="match status" value="1"/>
</dbReference>